<sequence length="192" mass="22855">MHAIIYKMKRNIIPFLIFLISTFILVWKVEAKDRKMLTERRNIAFYKDFEGVAYNRINYKLSEIRFNYILMDLGFKPEGKYQLAYYSNQSFKNYAPCLRNGIAFKRDKEPDIIVKYKKNYSMWPRAWFGLPQDVAPTGISTTVQLFFYREASKLGLSIKPLNYPLELQTQPKENLLGMWQEAEIMCTFCFPF</sequence>
<dbReference type="Proteomes" id="UP000070560">
    <property type="component" value="Chromosome"/>
</dbReference>
<name>A0A7U4TIC5_DESA2</name>
<keyword evidence="2" id="KW-1185">Reference proteome</keyword>
<gene>
    <name evidence="1" type="ORF">HS1_001314</name>
</gene>
<dbReference type="AlphaFoldDB" id="A0A7U4TIC5"/>
<evidence type="ECO:0000313" key="2">
    <source>
        <dbReference type="Proteomes" id="UP000070560"/>
    </source>
</evidence>
<dbReference type="EMBL" id="CP013015">
    <property type="protein sequence ID" value="AMM41118.1"/>
    <property type="molecule type" value="Genomic_DNA"/>
</dbReference>
<reference evidence="1 2" key="1">
    <citation type="submission" date="2015-10" db="EMBL/GenBank/DDBJ databases">
        <title>Candidatus Desulfofervidus auxilii, a hydrogenotrophic sulfate-reducing bacterium involved in the thermophilic anaerobic oxidation of methane.</title>
        <authorList>
            <person name="Krukenberg V."/>
            <person name="Richter M."/>
            <person name="Wegener G."/>
        </authorList>
    </citation>
    <scope>NUCLEOTIDE SEQUENCE [LARGE SCALE GENOMIC DNA]</scope>
    <source>
        <strain evidence="1 2">HS1</strain>
    </source>
</reference>
<organism evidence="1 2">
    <name type="scientific">Desulfofervidus auxilii</name>
    <dbReference type="NCBI Taxonomy" id="1621989"/>
    <lineage>
        <taxon>Bacteria</taxon>
        <taxon>Pseudomonadati</taxon>
        <taxon>Thermodesulfobacteriota</taxon>
        <taxon>Candidatus Desulfofervidia</taxon>
        <taxon>Candidatus Desulfofervidales</taxon>
        <taxon>Candidatus Desulfofervidaceae</taxon>
        <taxon>Candidatus Desulfofervidus</taxon>
    </lineage>
</organism>
<protein>
    <submittedName>
        <fullName evidence="1">Uncharacterized protein</fullName>
    </submittedName>
</protein>
<proteinExistence type="predicted"/>
<dbReference type="KEGG" id="daw:HS1_001314"/>
<accession>A0A7U4TIC5</accession>
<evidence type="ECO:0000313" key="1">
    <source>
        <dbReference type="EMBL" id="AMM41118.1"/>
    </source>
</evidence>